<evidence type="ECO:0000313" key="3">
    <source>
        <dbReference type="Proteomes" id="UP000003657"/>
    </source>
</evidence>
<evidence type="ECO:0000313" key="2">
    <source>
        <dbReference type="EMBL" id="EIB96277.1"/>
    </source>
</evidence>
<keyword evidence="2" id="KW-0614">Plasmid</keyword>
<name>H7G1N9_9LACO</name>
<organism evidence="2 3">
    <name type="scientific">Ligilactobacillus salivarius SMXD51</name>
    <dbReference type="NCBI Taxonomy" id="1108963"/>
    <lineage>
        <taxon>Bacteria</taxon>
        <taxon>Bacillati</taxon>
        <taxon>Bacillota</taxon>
        <taxon>Bacilli</taxon>
        <taxon>Lactobacillales</taxon>
        <taxon>Lactobacillaceae</taxon>
        <taxon>Ligilactobacillus</taxon>
    </lineage>
</organism>
<dbReference type="HOGENOM" id="CLU_2752837_0_0_9"/>
<dbReference type="PATRIC" id="fig|1108963.3.peg.239"/>
<keyword evidence="1" id="KW-1133">Transmembrane helix</keyword>
<accession>H7G1N9</accession>
<dbReference type="AlphaFoldDB" id="H7G1N9"/>
<proteinExistence type="predicted"/>
<dbReference type="Proteomes" id="UP000003657">
    <property type="component" value="Unassembled WGS sequence"/>
</dbReference>
<dbReference type="EMBL" id="AICL01000010">
    <property type="protein sequence ID" value="EIB96277.1"/>
    <property type="molecule type" value="Genomic_DNA"/>
</dbReference>
<evidence type="ECO:0000256" key="1">
    <source>
        <dbReference type="SAM" id="Phobius"/>
    </source>
</evidence>
<reference evidence="2 3" key="1">
    <citation type="journal article" date="2012" name="J. Bacteriol.">
        <title>Genome Sequence of Lactobacillus salivarius SMXD51, a Potential Probiotic Strain Isolated from Chicken Cecum, Showing Anti-Campylobacter Activity.</title>
        <authorList>
            <person name="Kergourlay G."/>
            <person name="Messaoudi S."/>
            <person name="Dousset X."/>
            <person name="Prevost H."/>
        </authorList>
    </citation>
    <scope>NUCLEOTIDE SEQUENCE [LARGE SCALE GENOMIC DNA]</scope>
    <source>
        <strain evidence="2 3">SMXD51</strain>
        <plasmid evidence="2">pLS51C</plasmid>
    </source>
</reference>
<feature type="transmembrane region" description="Helical" evidence="1">
    <location>
        <begin position="6"/>
        <end position="29"/>
    </location>
</feature>
<protein>
    <submittedName>
        <fullName evidence="2">Uncharacterized protein</fullName>
    </submittedName>
</protein>
<comment type="caution">
    <text evidence="2">The sequence shown here is derived from an EMBL/GenBank/DDBJ whole genome shotgun (WGS) entry which is preliminary data.</text>
</comment>
<keyword evidence="1" id="KW-0472">Membrane</keyword>
<geneLocation type="plasmid" evidence="2">
    <name>pLS51C</name>
</geneLocation>
<keyword evidence="1" id="KW-0812">Transmembrane</keyword>
<gene>
    <name evidence="2" type="ORF">SMXD51_08234</name>
</gene>
<sequence length="70" mass="8496">MCITFQKLKFIFCGTNVLQLFFFQFPFLLTKKNWKKKFFSANIKYYKNKKKSLKKLSSSKNIKKIWSSQI</sequence>